<proteinExistence type="predicted"/>
<dbReference type="HOGENOM" id="CLU_1395292_0_0_10"/>
<evidence type="ECO:0008006" key="4">
    <source>
        <dbReference type="Google" id="ProtNLM"/>
    </source>
</evidence>
<accession>F0S4B6</accession>
<reference evidence="2 3" key="1">
    <citation type="journal article" date="2011" name="Stand. Genomic Sci.">
        <title>Complete genome sequence of the gliding, heparinolytic Pedobacter saltans type strain (113).</title>
        <authorList>
            <person name="Liolios K."/>
            <person name="Sikorski J."/>
            <person name="Lu M."/>
            <person name="Nolan M."/>
            <person name="Lapidus A."/>
            <person name="Lucas S."/>
            <person name="Hammon N."/>
            <person name="Deshpande S."/>
            <person name="Cheng J.F."/>
            <person name="Tapia R."/>
            <person name="Han C."/>
            <person name="Goodwin L."/>
            <person name="Pitluck S."/>
            <person name="Huntemann M."/>
            <person name="Ivanova N."/>
            <person name="Pagani I."/>
            <person name="Mavromatis K."/>
            <person name="Ovchinikova G."/>
            <person name="Pati A."/>
            <person name="Chen A."/>
            <person name="Palaniappan K."/>
            <person name="Land M."/>
            <person name="Hauser L."/>
            <person name="Brambilla E.M."/>
            <person name="Kotsyurbenko O."/>
            <person name="Rohde M."/>
            <person name="Tindall B.J."/>
            <person name="Abt B."/>
            <person name="Goker M."/>
            <person name="Detter J.C."/>
            <person name="Woyke T."/>
            <person name="Bristow J."/>
            <person name="Eisen J.A."/>
            <person name="Markowitz V."/>
            <person name="Hugenholtz P."/>
            <person name="Klenk H.P."/>
            <person name="Kyrpides N.C."/>
        </authorList>
    </citation>
    <scope>NUCLEOTIDE SEQUENCE [LARGE SCALE GENOMIC DNA]</scope>
    <source>
        <strain evidence="3">ATCC 51119 / DSM 12145 / JCM 21818 / LMG 10337 / NBRC 100064 / NCIMB 13643</strain>
    </source>
</reference>
<name>F0S4B6_PSESL</name>
<reference evidence="3" key="2">
    <citation type="submission" date="2011-02" db="EMBL/GenBank/DDBJ databases">
        <title>The complete genome of Pedobacter saltans DSM 12145.</title>
        <authorList>
            <consortium name="US DOE Joint Genome Institute (JGI-PGF)"/>
            <person name="Lucas S."/>
            <person name="Copeland A."/>
            <person name="Lapidus A."/>
            <person name="Bruce D."/>
            <person name="Goodwin L."/>
            <person name="Pitluck S."/>
            <person name="Kyrpides N."/>
            <person name="Mavromatis K."/>
            <person name="Pagani I."/>
            <person name="Ivanova N."/>
            <person name="Ovchinnikova G."/>
            <person name="Lu M."/>
            <person name="Detter J.C."/>
            <person name="Han C."/>
            <person name="Land M."/>
            <person name="Hauser L."/>
            <person name="Markowitz V."/>
            <person name="Cheng J.-F."/>
            <person name="Hugenholtz P."/>
            <person name="Woyke T."/>
            <person name="Wu D."/>
            <person name="Tindall B."/>
            <person name="Pomrenke H.G."/>
            <person name="Brambilla E."/>
            <person name="Klenk H.-P."/>
            <person name="Eisen J.A."/>
        </authorList>
    </citation>
    <scope>NUCLEOTIDE SEQUENCE [LARGE SCALE GENOMIC DNA]</scope>
    <source>
        <strain evidence="3">ATCC 51119 / DSM 12145 / JCM 21818 / LMG 10337 / NBRC 100064 / NCIMB 13643</strain>
    </source>
</reference>
<keyword evidence="1" id="KW-0812">Transmembrane</keyword>
<dbReference type="AlphaFoldDB" id="F0S4B6"/>
<keyword evidence="1" id="KW-1133">Transmembrane helix</keyword>
<dbReference type="Proteomes" id="UP000000310">
    <property type="component" value="Chromosome"/>
</dbReference>
<keyword evidence="1" id="KW-0472">Membrane</keyword>
<organism evidence="2 3">
    <name type="scientific">Pseudopedobacter saltans (strain ATCC 51119 / DSM 12145 / JCM 21818 / CCUG 39354 / LMG 10337 / NBRC 100064 / NCIMB 13643)</name>
    <name type="common">Pedobacter saltans</name>
    <dbReference type="NCBI Taxonomy" id="762903"/>
    <lineage>
        <taxon>Bacteria</taxon>
        <taxon>Pseudomonadati</taxon>
        <taxon>Bacteroidota</taxon>
        <taxon>Sphingobacteriia</taxon>
        <taxon>Sphingobacteriales</taxon>
        <taxon>Sphingobacteriaceae</taxon>
        <taxon>Pseudopedobacter</taxon>
    </lineage>
</organism>
<gene>
    <name evidence="2" type="ordered locus">Pedsa_0288</name>
</gene>
<protein>
    <recommendedName>
        <fullName evidence="4">Alkyl hydroperoxide reductase subunit C/ Thiol specific antioxidant domain-containing protein</fullName>
    </recommendedName>
</protein>
<feature type="transmembrane region" description="Helical" evidence="1">
    <location>
        <begin position="6"/>
        <end position="26"/>
    </location>
</feature>
<dbReference type="KEGG" id="psn:Pedsa_0288"/>
<evidence type="ECO:0000313" key="3">
    <source>
        <dbReference type="Proteomes" id="UP000000310"/>
    </source>
</evidence>
<sequence>MKKYYLIILFSIFFLLNVCLITKFMLFSKASKQKESLLEMEKKFLTDFIIKYSFSFPSFPLSNSIVLEGENGQKESLKSVVGESQITILKISQNNCFSCIESEFNVLKNLKGNRSNIIIIAQYDSIRELALLKNKNNLEYKIFNTVDQLPMDKLEKLNVPYYFTVNETLNMSSFFIPDKNYPFLSENYLINRAYN</sequence>
<evidence type="ECO:0000256" key="1">
    <source>
        <dbReference type="SAM" id="Phobius"/>
    </source>
</evidence>
<evidence type="ECO:0000313" key="2">
    <source>
        <dbReference type="EMBL" id="ADY50873.1"/>
    </source>
</evidence>
<dbReference type="EMBL" id="CP002545">
    <property type="protein sequence ID" value="ADY50873.1"/>
    <property type="molecule type" value="Genomic_DNA"/>
</dbReference>
<dbReference type="STRING" id="762903.Pedsa_0288"/>
<dbReference type="eggNOG" id="ENOG5033M37">
    <property type="taxonomic scope" value="Bacteria"/>
</dbReference>
<keyword evidence="3" id="KW-1185">Reference proteome</keyword>